<feature type="region of interest" description="Disordered" evidence="6">
    <location>
        <begin position="359"/>
        <end position="387"/>
    </location>
</feature>
<proteinExistence type="inferred from homology"/>
<evidence type="ECO:0000256" key="1">
    <source>
        <dbReference type="ARBA" id="ARBA00004141"/>
    </source>
</evidence>
<evidence type="ECO:0000313" key="10">
    <source>
        <dbReference type="Proteomes" id="UP000829685"/>
    </source>
</evidence>
<protein>
    <recommendedName>
        <fullName evidence="8">Rhodopsin domain-containing protein</fullName>
    </recommendedName>
</protein>
<dbReference type="GO" id="GO:0016020">
    <property type="term" value="C:membrane"/>
    <property type="evidence" value="ECO:0007669"/>
    <property type="project" value="UniProtKB-SubCell"/>
</dbReference>
<dbReference type="PANTHER" id="PTHR33048:SF47">
    <property type="entry name" value="INTEGRAL MEMBRANE PROTEIN-RELATED"/>
    <property type="match status" value="1"/>
</dbReference>
<feature type="transmembrane region" description="Helical" evidence="7">
    <location>
        <begin position="102"/>
        <end position="126"/>
    </location>
</feature>
<comment type="caution">
    <text evidence="9">The sequence shown here is derived from an EMBL/GenBank/DDBJ whole genome shotgun (WGS) entry which is preliminary data.</text>
</comment>
<comment type="similarity">
    <text evidence="5">Belongs to the SAT4 family.</text>
</comment>
<feature type="transmembrane region" description="Helical" evidence="7">
    <location>
        <begin position="60"/>
        <end position="82"/>
    </location>
</feature>
<evidence type="ECO:0000256" key="6">
    <source>
        <dbReference type="SAM" id="MobiDB-lite"/>
    </source>
</evidence>
<feature type="transmembrane region" description="Helical" evidence="7">
    <location>
        <begin position="25"/>
        <end position="48"/>
    </location>
</feature>
<sequence>MDLCLLPLQQPPAGQVSNFTNPSNLVVPTIAISTIFTGLCLAFLAGRFAQNWMKMRTPDYLAIVGFVLSTSYTGVVIAMRNFARHSWDVPMCWYLSDYSWQLLFASNMLLGPTQFVVKVAILLLYFQIFAVTTRTKVSIILACVFSGLIYLVHPIMVVVFEAPRIGQTWSEPALSGMAAKLTYYAPIHGIGSVILDIWILLIPIPAIIKLQVSAKKKVQLLVVFVTGFLLLLDKPGDSSWYQGQLFIWIIIEHNVAVMVGSMPAFAGMIKAHVSGSFASLRSRMYGRSSGVGHSGKGSLPASSKSPSSFGSGTPYGAPKSHAYYYELSESITHPSPIYVGSTSCNELLPRDEEQGIFRSTNFEQQSLHKSSDRCSIEGRSRGSRGQV</sequence>
<organism evidence="9 10">
    <name type="scientific">Neoarthrinium moseri</name>
    <dbReference type="NCBI Taxonomy" id="1658444"/>
    <lineage>
        <taxon>Eukaryota</taxon>
        <taxon>Fungi</taxon>
        <taxon>Dikarya</taxon>
        <taxon>Ascomycota</taxon>
        <taxon>Pezizomycotina</taxon>
        <taxon>Sordariomycetes</taxon>
        <taxon>Xylariomycetidae</taxon>
        <taxon>Amphisphaeriales</taxon>
        <taxon>Apiosporaceae</taxon>
        <taxon>Neoarthrinium</taxon>
    </lineage>
</organism>
<keyword evidence="3 7" id="KW-1133">Transmembrane helix</keyword>
<gene>
    <name evidence="9" type="ORF">JX265_004706</name>
</gene>
<feature type="transmembrane region" description="Helical" evidence="7">
    <location>
        <begin position="183"/>
        <end position="206"/>
    </location>
</feature>
<accession>A0A9P9WQ35</accession>
<evidence type="ECO:0000256" key="7">
    <source>
        <dbReference type="SAM" id="Phobius"/>
    </source>
</evidence>
<evidence type="ECO:0000256" key="2">
    <source>
        <dbReference type="ARBA" id="ARBA00022692"/>
    </source>
</evidence>
<name>A0A9P9WQ35_9PEZI</name>
<dbReference type="EMBL" id="JAFIMR010000009">
    <property type="protein sequence ID" value="KAI1874498.1"/>
    <property type="molecule type" value="Genomic_DNA"/>
</dbReference>
<evidence type="ECO:0000313" key="9">
    <source>
        <dbReference type="EMBL" id="KAI1874498.1"/>
    </source>
</evidence>
<keyword evidence="10" id="KW-1185">Reference proteome</keyword>
<dbReference type="PANTHER" id="PTHR33048">
    <property type="entry name" value="PTH11-LIKE INTEGRAL MEMBRANE PROTEIN (AFU_ORTHOLOGUE AFUA_5G11245)"/>
    <property type="match status" value="1"/>
</dbReference>
<feature type="transmembrane region" description="Helical" evidence="7">
    <location>
        <begin position="245"/>
        <end position="266"/>
    </location>
</feature>
<dbReference type="AlphaFoldDB" id="A0A9P9WQ35"/>
<feature type="compositionally biased region" description="Low complexity" evidence="6">
    <location>
        <begin position="296"/>
        <end position="312"/>
    </location>
</feature>
<keyword evidence="2 7" id="KW-0812">Transmembrane</keyword>
<evidence type="ECO:0000256" key="4">
    <source>
        <dbReference type="ARBA" id="ARBA00023136"/>
    </source>
</evidence>
<feature type="region of interest" description="Disordered" evidence="6">
    <location>
        <begin position="288"/>
        <end position="312"/>
    </location>
</feature>
<feature type="transmembrane region" description="Helical" evidence="7">
    <location>
        <begin position="218"/>
        <end position="233"/>
    </location>
</feature>
<evidence type="ECO:0000259" key="8">
    <source>
        <dbReference type="Pfam" id="PF20684"/>
    </source>
</evidence>
<keyword evidence="4 7" id="KW-0472">Membrane</keyword>
<feature type="compositionally biased region" description="Basic and acidic residues" evidence="6">
    <location>
        <begin position="369"/>
        <end position="380"/>
    </location>
</feature>
<feature type="transmembrane region" description="Helical" evidence="7">
    <location>
        <begin position="138"/>
        <end position="163"/>
    </location>
</feature>
<evidence type="ECO:0000256" key="5">
    <source>
        <dbReference type="ARBA" id="ARBA00038359"/>
    </source>
</evidence>
<feature type="domain" description="Rhodopsin" evidence="8">
    <location>
        <begin position="54"/>
        <end position="269"/>
    </location>
</feature>
<dbReference type="InterPro" id="IPR052337">
    <property type="entry name" value="SAT4-like"/>
</dbReference>
<comment type="subcellular location">
    <subcellularLocation>
        <location evidence="1">Membrane</location>
        <topology evidence="1">Multi-pass membrane protein</topology>
    </subcellularLocation>
</comment>
<dbReference type="InterPro" id="IPR049326">
    <property type="entry name" value="Rhodopsin_dom_fungi"/>
</dbReference>
<evidence type="ECO:0000256" key="3">
    <source>
        <dbReference type="ARBA" id="ARBA00022989"/>
    </source>
</evidence>
<dbReference type="Proteomes" id="UP000829685">
    <property type="component" value="Unassembled WGS sequence"/>
</dbReference>
<feature type="compositionally biased region" description="Polar residues" evidence="6">
    <location>
        <begin position="359"/>
        <end position="368"/>
    </location>
</feature>
<dbReference type="Pfam" id="PF20684">
    <property type="entry name" value="Fung_rhodopsin"/>
    <property type="match status" value="1"/>
</dbReference>
<reference evidence="9" key="1">
    <citation type="submission" date="2021-03" db="EMBL/GenBank/DDBJ databases">
        <title>Revisited historic fungal species revealed as producer of novel bioactive compounds through whole genome sequencing and comparative genomics.</title>
        <authorList>
            <person name="Vignolle G.A."/>
            <person name="Hochenegger N."/>
            <person name="Mach R.L."/>
            <person name="Mach-Aigner A.R."/>
            <person name="Javad Rahimi M."/>
            <person name="Salim K.A."/>
            <person name="Chan C.M."/>
            <person name="Lim L.B.L."/>
            <person name="Cai F."/>
            <person name="Druzhinina I.S."/>
            <person name="U'Ren J.M."/>
            <person name="Derntl C."/>
        </authorList>
    </citation>
    <scope>NUCLEOTIDE SEQUENCE</scope>
    <source>
        <strain evidence="9">TUCIM 5799</strain>
    </source>
</reference>